<accession>A0ACA9UFN1</accession>
<comment type="caution">
    <text evidence="1">The sequence shown here is derived from an EMBL/GenBank/DDBJ whole genome shotgun (WGS) entry which is preliminary data.</text>
</comment>
<proteinExistence type="predicted"/>
<name>A0ACA9UFN1_BIOOC</name>
<organism evidence="1 2">
    <name type="scientific">Clonostachys rosea f. rosea IK726</name>
    <dbReference type="NCBI Taxonomy" id="1349383"/>
    <lineage>
        <taxon>Eukaryota</taxon>
        <taxon>Fungi</taxon>
        <taxon>Dikarya</taxon>
        <taxon>Ascomycota</taxon>
        <taxon>Pezizomycotina</taxon>
        <taxon>Sordariomycetes</taxon>
        <taxon>Hypocreomycetidae</taxon>
        <taxon>Hypocreales</taxon>
        <taxon>Bionectriaceae</taxon>
        <taxon>Clonostachys</taxon>
    </lineage>
</organism>
<reference evidence="1" key="1">
    <citation type="submission" date="2020-04" db="EMBL/GenBank/DDBJ databases">
        <authorList>
            <person name="Broberg M."/>
        </authorList>
    </citation>
    <scope>NUCLEOTIDE SEQUENCE</scope>
</reference>
<evidence type="ECO:0000313" key="1">
    <source>
        <dbReference type="EMBL" id="CAG9951897.1"/>
    </source>
</evidence>
<evidence type="ECO:0000313" key="2">
    <source>
        <dbReference type="Proteomes" id="UP000836387"/>
    </source>
</evidence>
<gene>
    <name evidence="1" type="ORF">CRV2_00018451</name>
</gene>
<sequence>MASTPPSIESSDAICLQELINQVLADDLQGIREPPLTRAVRLGNLELVRHFLDEDPAAQGTGNWPLSLAANLSRSDIVKLLLDRGANIHRRDPTLGDAIEAATLAQHPATMRVLCEAGARLDYVYSGGDTILHLIVRPASGEALFRAICIGDIEMVALLLDLGAAREVSLPYGNMPLILAARNGEVAILRLLLDHGWAALAIEHGSIVLHAVVGYGKLEAVRLLLEMGISAEGHANGTTALHLAALGGHVNIAELLLANGADLEAGDDQRQTTPLCTAVMARQDLMVKYLLWKGANPAAQTPNGACPLSLAAFGGRVDMAELMLEHGLDGEGMADERVRLFHQAAVLGHIHLIELLLDSGVDVDHFHYPGCSALHIAIEQGHIELAWLLLDRGADPKARHRLFQYSPLHGQSELARLLLDKGADPGDVNAYGMTPLHFTVENNSPSCIRLLFEYSADLSTVSSIQSTPLTDAILSNHKEAVKALIECGADPNIAQLRSPSLVLATGQASMVELLIDLGANVSFLDPANSPAYCCA</sequence>
<reference evidence="1" key="2">
    <citation type="submission" date="2021-10" db="EMBL/GenBank/DDBJ databases">
        <authorList>
            <person name="Piombo E."/>
        </authorList>
    </citation>
    <scope>NUCLEOTIDE SEQUENCE</scope>
</reference>
<dbReference type="EMBL" id="CADEHS020000450">
    <property type="protein sequence ID" value="CAG9951897.1"/>
    <property type="molecule type" value="Genomic_DNA"/>
</dbReference>
<dbReference type="Proteomes" id="UP000836387">
    <property type="component" value="Unassembled WGS sequence"/>
</dbReference>
<keyword evidence="2" id="KW-1185">Reference proteome</keyword>
<protein>
    <submittedName>
        <fullName evidence="1">Uncharacterized protein</fullName>
    </submittedName>
</protein>